<evidence type="ECO:0000256" key="2">
    <source>
        <dbReference type="ARBA" id="ARBA00022729"/>
    </source>
</evidence>
<dbReference type="InterPro" id="IPR012289">
    <property type="entry name" value="Lytic_TGlycosylase_superhlx_L"/>
</dbReference>
<dbReference type="GO" id="GO:0042597">
    <property type="term" value="C:periplasmic space"/>
    <property type="evidence" value="ECO:0007669"/>
    <property type="project" value="InterPro"/>
</dbReference>
<feature type="domain" description="Lytic transglycosylase superhelical linker" evidence="5">
    <location>
        <begin position="413"/>
        <end position="469"/>
    </location>
</feature>
<dbReference type="Pfam" id="PF01464">
    <property type="entry name" value="SLT"/>
    <property type="match status" value="1"/>
</dbReference>
<dbReference type="OrthoDB" id="92254at2"/>
<evidence type="ECO:0000313" key="6">
    <source>
        <dbReference type="EMBL" id="OWF66678.1"/>
    </source>
</evidence>
<comment type="caution">
    <text evidence="6">The sequence shown here is derived from an EMBL/GenBank/DDBJ whole genome shotgun (WGS) entry which is preliminary data.</text>
</comment>
<dbReference type="InterPro" id="IPR037061">
    <property type="entry name" value="Lytic_TGlycoase_superhlx_L_sf"/>
</dbReference>
<gene>
    <name evidence="6" type="ORF">B6A14_01460</name>
</gene>
<evidence type="ECO:0000259" key="4">
    <source>
        <dbReference type="Pfam" id="PF01464"/>
    </source>
</evidence>
<dbReference type="CDD" id="cd13401">
    <property type="entry name" value="Slt70-like"/>
    <property type="match status" value="1"/>
</dbReference>
<reference evidence="6 7" key="1">
    <citation type="submission" date="2017-03" db="EMBL/GenBank/DDBJ databases">
        <title>New species Polynucleobacter sp. MWH-EgelM1-30-B4.</title>
        <authorList>
            <person name="Hahn M.W."/>
        </authorList>
    </citation>
    <scope>NUCLEOTIDE SEQUENCE [LARGE SCALE GENOMIC DNA]</scope>
    <source>
        <strain evidence="6 7">MWH-EgelM1-30-B4</strain>
    </source>
</reference>
<evidence type="ECO:0000256" key="1">
    <source>
        <dbReference type="ARBA" id="ARBA00007734"/>
    </source>
</evidence>
<keyword evidence="7" id="KW-1185">Reference proteome</keyword>
<sequence>MVKKKSQIIKVNQLHWTKILILGFALAMPSAFAEKTKKPSLPKSYESKAAPAEITDTDRMFIDLREAARKNDVFRTQQLSSSLAAYPFDDYVAYFRIKPQLFDSGGGPRGDYSADAEVVAFLNQYQGTALADRMRNDWLLVLGKRKDWARFDLEYAKFVLDDDAQVKCYSLLSKLSQGENPTKLAIDSRSILLDPSYFGQACQELIPSLVAAGGMTPSEAKAIGRAASERGFDTMARRLGGEDPIAEIVKAAKADPARTYRDFLQTSTRYSKENQAVAWAVIGQFLAKKLDPNADDAYRLQQDLGYNELLSVESQEWKVRAGLRAKDWPLVKNAIEGMNPVVRSKDPAWTYWYGRALKAEGQDARAKESFELIAEQYNFYGQLAREELGRSNHAPARTKVTDQEIGAMASRKGFIRGERLYAMNLRFEGNREWNWELRNMTDKQLLAAAEYAKRIHLYDRVVNTADRTKQEHDFSLRYPTPFRDELSPIARQIDLNLAWAYGLIRQESRFIMNASSSVGASGLMQVMPNTAKYVAKKIGMINYTNDKLSDTNTNLTLGSNYLNMVLVDLDGSWVLASAAYNAGPSRSKAWREKLTSPTEGAIFAETIPFNETRTYVKNVLSNANYYSSVMNGQTPSLKQRLGVISPKAVTQSELP</sequence>
<accession>A0A210S0A5</accession>
<feature type="domain" description="Transglycosylase SLT" evidence="4">
    <location>
        <begin position="498"/>
        <end position="593"/>
    </location>
</feature>
<evidence type="ECO:0000313" key="7">
    <source>
        <dbReference type="Proteomes" id="UP000196880"/>
    </source>
</evidence>
<feature type="signal peptide" evidence="3">
    <location>
        <begin position="1"/>
        <end position="33"/>
    </location>
</feature>
<comment type="similarity">
    <text evidence="1">Belongs to the transglycosylase Slt family.</text>
</comment>
<keyword evidence="2 3" id="KW-0732">Signal</keyword>
<dbReference type="InterPro" id="IPR008258">
    <property type="entry name" value="Transglycosylase_SLT_dom_1"/>
</dbReference>
<dbReference type="PANTHER" id="PTHR37423:SF5">
    <property type="entry name" value="SOLUBLE LYTIC MUREIN TRANSGLYCOSYLASE"/>
    <property type="match status" value="1"/>
</dbReference>
<dbReference type="InterPro" id="IPR023346">
    <property type="entry name" value="Lysozyme-like_dom_sf"/>
</dbReference>
<feature type="chain" id="PRO_5012532752" evidence="3">
    <location>
        <begin position="34"/>
        <end position="655"/>
    </location>
</feature>
<dbReference type="PANTHER" id="PTHR37423">
    <property type="entry name" value="SOLUBLE LYTIC MUREIN TRANSGLYCOSYLASE-RELATED"/>
    <property type="match status" value="1"/>
</dbReference>
<dbReference type="Pfam" id="PF14718">
    <property type="entry name" value="SLT_L"/>
    <property type="match status" value="1"/>
</dbReference>
<dbReference type="InterPro" id="IPR008939">
    <property type="entry name" value="Lytic_TGlycosylase_superhlx_U"/>
</dbReference>
<proteinExistence type="inferred from homology"/>
<dbReference type="GO" id="GO:0004553">
    <property type="term" value="F:hydrolase activity, hydrolyzing O-glycosyl compounds"/>
    <property type="evidence" value="ECO:0007669"/>
    <property type="project" value="InterPro"/>
</dbReference>
<dbReference type="SUPFAM" id="SSF53955">
    <property type="entry name" value="Lysozyme-like"/>
    <property type="match status" value="1"/>
</dbReference>
<evidence type="ECO:0000256" key="3">
    <source>
        <dbReference type="SAM" id="SignalP"/>
    </source>
</evidence>
<dbReference type="EMBL" id="NAIA01000001">
    <property type="protein sequence ID" value="OWF66678.1"/>
    <property type="molecule type" value="Genomic_DNA"/>
</dbReference>
<dbReference type="Gene3D" id="1.25.20.10">
    <property type="entry name" value="Bacterial muramidases"/>
    <property type="match status" value="1"/>
</dbReference>
<dbReference type="RefSeq" id="WP_087908701.1">
    <property type="nucleotide sequence ID" value="NZ_NAIA01000001.1"/>
</dbReference>
<dbReference type="Gene3D" id="1.10.530.10">
    <property type="match status" value="1"/>
</dbReference>
<evidence type="ECO:0000259" key="5">
    <source>
        <dbReference type="Pfam" id="PF14718"/>
    </source>
</evidence>
<protein>
    <submittedName>
        <fullName evidence="6">Lytic transglycosylase</fullName>
    </submittedName>
</protein>
<dbReference type="Gene3D" id="1.10.1240.20">
    <property type="entry name" value="Lytic transglycosylase, superhelical linker domain"/>
    <property type="match status" value="1"/>
</dbReference>
<dbReference type="Proteomes" id="UP000196880">
    <property type="component" value="Unassembled WGS sequence"/>
</dbReference>
<dbReference type="AlphaFoldDB" id="A0A210S0A5"/>
<name>A0A210S0A5_9BURK</name>
<dbReference type="SUPFAM" id="SSF48435">
    <property type="entry name" value="Bacterial muramidases"/>
    <property type="match status" value="1"/>
</dbReference>
<organism evidence="6 7">
    <name type="scientific">Polynucleobacter hirudinilacicola</name>
    <dbReference type="NCBI Taxonomy" id="1743166"/>
    <lineage>
        <taxon>Bacteria</taxon>
        <taxon>Pseudomonadati</taxon>
        <taxon>Pseudomonadota</taxon>
        <taxon>Betaproteobacteria</taxon>
        <taxon>Burkholderiales</taxon>
        <taxon>Burkholderiaceae</taxon>
        <taxon>Polynucleobacter</taxon>
    </lineage>
</organism>